<dbReference type="Gene3D" id="1.10.4030.10">
    <property type="entry name" value="Porin chaperone SurA, peptide-binding domain"/>
    <property type="match status" value="1"/>
</dbReference>
<gene>
    <name evidence="3" type="ORF">LJ207_08475</name>
</gene>
<dbReference type="Pfam" id="PF13624">
    <property type="entry name" value="SurA_N_3"/>
    <property type="match status" value="1"/>
</dbReference>
<accession>A0AAW4X0M0</accession>
<evidence type="ECO:0000256" key="1">
    <source>
        <dbReference type="SAM" id="MobiDB-lite"/>
    </source>
</evidence>
<dbReference type="AlphaFoldDB" id="A0AAW4X0M0"/>
<dbReference type="Pfam" id="PF14559">
    <property type="entry name" value="TPR_19"/>
    <property type="match status" value="1"/>
</dbReference>
<dbReference type="InterPro" id="IPR050245">
    <property type="entry name" value="PrsA_foldase"/>
</dbReference>
<comment type="caution">
    <text evidence="3">The sequence shown here is derived from an EMBL/GenBank/DDBJ whole genome shotgun (WGS) entry which is preliminary data.</text>
</comment>
<protein>
    <submittedName>
        <fullName evidence="3">SurA N-terminal domain-containing protein</fullName>
    </submittedName>
</protein>
<dbReference type="SUPFAM" id="SSF109998">
    <property type="entry name" value="Triger factor/SurA peptide-binding domain-like"/>
    <property type="match status" value="1"/>
</dbReference>
<evidence type="ECO:0000256" key="2">
    <source>
        <dbReference type="SAM" id="Phobius"/>
    </source>
</evidence>
<organism evidence="3 4">
    <name type="scientific">Halanaerobium polyolivorans</name>
    <dbReference type="NCBI Taxonomy" id="2886943"/>
    <lineage>
        <taxon>Bacteria</taxon>
        <taxon>Bacillati</taxon>
        <taxon>Bacillota</taxon>
        <taxon>Clostridia</taxon>
        <taxon>Halanaerobiales</taxon>
        <taxon>Halanaerobiaceae</taxon>
        <taxon>Halanaerobium</taxon>
    </lineage>
</organism>
<dbReference type="InterPro" id="IPR011990">
    <property type="entry name" value="TPR-like_helical_dom_sf"/>
</dbReference>
<dbReference type="InterPro" id="IPR027304">
    <property type="entry name" value="Trigger_fact/SurA_dom_sf"/>
</dbReference>
<dbReference type="Gene3D" id="1.25.40.10">
    <property type="entry name" value="Tetratricopeptide repeat domain"/>
    <property type="match status" value="1"/>
</dbReference>
<reference evidence="3 4" key="1">
    <citation type="submission" date="2021-10" db="EMBL/GenBank/DDBJ databases">
        <authorList>
            <person name="Grouzdev D.S."/>
            <person name="Pantiukh K.S."/>
            <person name="Krutkina M.S."/>
        </authorList>
    </citation>
    <scope>NUCLEOTIDE SEQUENCE [LARGE SCALE GENOMIC DNA]</scope>
    <source>
        <strain evidence="3 4">Z-7514</strain>
    </source>
</reference>
<keyword evidence="2" id="KW-1133">Transmembrane helix</keyword>
<dbReference type="SUPFAM" id="SSF48452">
    <property type="entry name" value="TPR-like"/>
    <property type="match status" value="1"/>
</dbReference>
<feature type="transmembrane region" description="Helical" evidence="2">
    <location>
        <begin position="12"/>
        <end position="32"/>
    </location>
</feature>
<dbReference type="Proteomes" id="UP001199296">
    <property type="component" value="Unassembled WGS sequence"/>
</dbReference>
<evidence type="ECO:0000313" key="4">
    <source>
        <dbReference type="Proteomes" id="UP001199296"/>
    </source>
</evidence>
<keyword evidence="4" id="KW-1185">Reference proteome</keyword>
<sequence length="403" mass="45961">MFNTLRNNSRIIVYIVVVAFVITGAFMGYGAYFNGGGGGGTQPPSSENPGVIAEVDGYEISEEEFFSVLQQQIPQRTLSSSEIISFRYEVLDSIIEQRLILEKADDINVEVEVTEAEVDENYNTLLEENEITEEELVENLSEQGFTLGDLRDDIRRNLERSKRLTQTINEAIGEVDVSETELEELYLERYPEEEAAFADVEADLAEEIREGKRNEKVVEWLDGLKADADVEIHEPVLSAYHEYRTGNYEEAIEKFSSFIELESNPVFYNYLALSHSALGNDEAAEEIFAEAMEEFPNDDDIGFNYAQFLAEQNQREEAIAILNEISDRAGNDFMKRYQLFVMFSQLGAEEEANNEIEIIQGLSEDMEAEEDELPVLEEEMIEEDIEDLEIEDTEEIEIEDPIN</sequence>
<evidence type="ECO:0000313" key="3">
    <source>
        <dbReference type="EMBL" id="MCC3145356.1"/>
    </source>
</evidence>
<proteinExistence type="predicted"/>
<dbReference type="PANTHER" id="PTHR47245">
    <property type="entry name" value="PEPTIDYLPROLYL ISOMERASE"/>
    <property type="match status" value="1"/>
</dbReference>
<keyword evidence="2" id="KW-0472">Membrane</keyword>
<dbReference type="RefSeq" id="WP_229346020.1">
    <property type="nucleotide sequence ID" value="NZ_JAJFAT010000011.1"/>
</dbReference>
<dbReference type="PANTHER" id="PTHR47245:SF2">
    <property type="entry name" value="PEPTIDYL-PROLYL CIS-TRANS ISOMERASE HP_0175-RELATED"/>
    <property type="match status" value="1"/>
</dbReference>
<name>A0AAW4X0M0_9FIRM</name>
<feature type="region of interest" description="Disordered" evidence="1">
    <location>
        <begin position="382"/>
        <end position="403"/>
    </location>
</feature>
<keyword evidence="2" id="KW-0812">Transmembrane</keyword>
<dbReference type="EMBL" id="JAJFAT010000011">
    <property type="protein sequence ID" value="MCC3145356.1"/>
    <property type="molecule type" value="Genomic_DNA"/>
</dbReference>